<evidence type="ECO:0000256" key="2">
    <source>
        <dbReference type="ARBA" id="ARBA00022679"/>
    </source>
</evidence>
<proteinExistence type="inferred from homology"/>
<dbReference type="EC" id="2.7.7.49" evidence="1"/>
<dbReference type="GO" id="GO:0046872">
    <property type="term" value="F:metal ion binding"/>
    <property type="evidence" value="ECO:0007669"/>
    <property type="project" value="UniProtKB-KW"/>
</dbReference>
<keyword evidence="5" id="KW-0460">Magnesium</keyword>
<dbReference type="CDD" id="cd03487">
    <property type="entry name" value="RT_Bac_retron_II"/>
    <property type="match status" value="1"/>
</dbReference>
<dbReference type="GO" id="GO:0003723">
    <property type="term" value="F:RNA binding"/>
    <property type="evidence" value="ECO:0007669"/>
    <property type="project" value="InterPro"/>
</dbReference>
<dbReference type="Pfam" id="PF00078">
    <property type="entry name" value="RVT_1"/>
    <property type="match status" value="1"/>
</dbReference>
<evidence type="ECO:0000256" key="4">
    <source>
        <dbReference type="ARBA" id="ARBA00022723"/>
    </source>
</evidence>
<evidence type="ECO:0000313" key="12">
    <source>
        <dbReference type="Proteomes" id="UP001152876"/>
    </source>
</evidence>
<dbReference type="PANTHER" id="PTHR34047">
    <property type="entry name" value="NUCLEAR INTRON MATURASE 1, MITOCHONDRIAL-RELATED"/>
    <property type="match status" value="1"/>
</dbReference>
<dbReference type="InterPro" id="IPR000477">
    <property type="entry name" value="RT_dom"/>
</dbReference>
<evidence type="ECO:0000313" key="11">
    <source>
        <dbReference type="EMBL" id="MDG5974139.1"/>
    </source>
</evidence>
<dbReference type="SUPFAM" id="SSF56672">
    <property type="entry name" value="DNA/RNA polymerases"/>
    <property type="match status" value="1"/>
</dbReference>
<comment type="caution">
    <text evidence="11">The sequence shown here is derived from an EMBL/GenBank/DDBJ whole genome shotgun (WGS) entry which is preliminary data.</text>
</comment>
<dbReference type="InterPro" id="IPR000123">
    <property type="entry name" value="Reverse_transcriptase_msDNA"/>
</dbReference>
<dbReference type="PRINTS" id="PR00866">
    <property type="entry name" value="RNADNAPOLMS"/>
</dbReference>
<evidence type="ECO:0000256" key="8">
    <source>
        <dbReference type="ARBA" id="ARBA00034120"/>
    </source>
</evidence>
<name>A0A9X4NQH3_9BURK</name>
<dbReference type="PANTHER" id="PTHR34047:SF7">
    <property type="entry name" value="RNA-DIRECTED DNA POLYMERASE"/>
    <property type="match status" value="1"/>
</dbReference>
<reference evidence="11" key="1">
    <citation type="submission" date="2013-01" db="EMBL/GenBank/DDBJ databases">
        <title>Genome draft of Hydrogenophaga taeniospiralis 2K1.</title>
        <authorList>
            <person name="Gomila M."/>
            <person name="Lalucat J."/>
        </authorList>
    </citation>
    <scope>NUCLEOTIDE SEQUENCE</scope>
    <source>
        <strain evidence="11">CCUG 15921</strain>
    </source>
</reference>
<evidence type="ECO:0000256" key="3">
    <source>
        <dbReference type="ARBA" id="ARBA00022695"/>
    </source>
</evidence>
<dbReference type="EMBL" id="AOGK01000002">
    <property type="protein sequence ID" value="MDG5974139.1"/>
    <property type="molecule type" value="Genomic_DNA"/>
</dbReference>
<keyword evidence="4" id="KW-0479">Metal-binding</keyword>
<keyword evidence="2" id="KW-0808">Transferase</keyword>
<keyword evidence="7" id="KW-0051">Antiviral defense</keyword>
<evidence type="ECO:0000256" key="9">
    <source>
        <dbReference type="ARBA" id="ARBA00048173"/>
    </source>
</evidence>
<dbReference type="PROSITE" id="PS50878">
    <property type="entry name" value="RT_POL"/>
    <property type="match status" value="1"/>
</dbReference>
<evidence type="ECO:0000256" key="6">
    <source>
        <dbReference type="ARBA" id="ARBA00022918"/>
    </source>
</evidence>
<dbReference type="AlphaFoldDB" id="A0A9X4NQH3"/>
<gene>
    <name evidence="11" type="ORF">H010_02682</name>
</gene>
<dbReference type="GO" id="GO:0051607">
    <property type="term" value="P:defense response to virus"/>
    <property type="evidence" value="ECO:0007669"/>
    <property type="project" value="UniProtKB-KW"/>
</dbReference>
<accession>A0A9X4NQH3</accession>
<feature type="domain" description="Reverse transcriptase" evidence="10">
    <location>
        <begin position="169"/>
        <end position="408"/>
    </location>
</feature>
<keyword evidence="12" id="KW-1185">Reference proteome</keyword>
<dbReference type="OrthoDB" id="7055795at2"/>
<dbReference type="GO" id="GO:0003964">
    <property type="term" value="F:RNA-directed DNA polymerase activity"/>
    <property type="evidence" value="ECO:0007669"/>
    <property type="project" value="UniProtKB-KW"/>
</dbReference>
<sequence>MPPAHHRRWLATGLAHAFLADHEQPGARTPEALLARAKVCLGCEGAAPGWLASLAQAVAIRWARQGLIDTVDSLAQMLLQRPEWALDKQAFDEGDEEPSDDSANRPEPVPVGQWAVRHWLLRPARMAAPPWGLQHIDTPDLPTAADWVQWLGIEPDRLLWLTHPSQHWREGSERPHATVAHHYHHRLLPKRSGGLRLIEAPKSELKQVQRLLLDRLLAQLPTHEAAHGFVRGRGVHTHAQVHAAQPCVISFDLRDFFPSIGAARIRAFWRSWGYPEAAARMLTQLCTTRTPVAVRERLREAQALDFNAAKRLATPHLPQGAPTSPALANLCAFGLDLRLEGLAHRFGARYSRYADDLVFSGPAPLAQRFRQLHAWVGAIAADEGFALHPGKLRRALSHQQQRITGLVVNAQPNIARADYDLLRAELHHAVRSASVDAQQRAHLQGRVAWACQALAPSRVAKLQALLARIA</sequence>
<evidence type="ECO:0000256" key="5">
    <source>
        <dbReference type="ARBA" id="ARBA00022842"/>
    </source>
</evidence>
<keyword evidence="3" id="KW-0548">Nucleotidyltransferase</keyword>
<evidence type="ECO:0000256" key="1">
    <source>
        <dbReference type="ARBA" id="ARBA00012493"/>
    </source>
</evidence>
<keyword evidence="6 11" id="KW-0695">RNA-directed DNA polymerase</keyword>
<dbReference type="RefSeq" id="WP_068170495.1">
    <property type="nucleotide sequence ID" value="NZ_AOGK01000002.1"/>
</dbReference>
<dbReference type="Proteomes" id="UP001152876">
    <property type="component" value="Unassembled WGS sequence"/>
</dbReference>
<dbReference type="InterPro" id="IPR043502">
    <property type="entry name" value="DNA/RNA_pol_sf"/>
</dbReference>
<evidence type="ECO:0000256" key="7">
    <source>
        <dbReference type="ARBA" id="ARBA00023118"/>
    </source>
</evidence>
<evidence type="ECO:0000259" key="10">
    <source>
        <dbReference type="PROSITE" id="PS50878"/>
    </source>
</evidence>
<dbReference type="InterPro" id="IPR051083">
    <property type="entry name" value="GrpII_Intron_Splice-Mob/Def"/>
</dbReference>
<organism evidence="11 12">
    <name type="scientific">Hydrogenophaga taeniospiralis CCUG 15921</name>
    <dbReference type="NCBI Taxonomy" id="1281780"/>
    <lineage>
        <taxon>Bacteria</taxon>
        <taxon>Pseudomonadati</taxon>
        <taxon>Pseudomonadota</taxon>
        <taxon>Betaproteobacteria</taxon>
        <taxon>Burkholderiales</taxon>
        <taxon>Comamonadaceae</taxon>
        <taxon>Hydrogenophaga</taxon>
    </lineage>
</organism>
<protein>
    <recommendedName>
        <fullName evidence="1">RNA-directed DNA polymerase</fullName>
        <ecNumber evidence="1">2.7.7.49</ecNumber>
    </recommendedName>
</protein>
<comment type="similarity">
    <text evidence="8">Belongs to the bacterial reverse transcriptase family.</text>
</comment>
<comment type="catalytic activity">
    <reaction evidence="9">
        <text>DNA(n) + a 2'-deoxyribonucleoside 5'-triphosphate = DNA(n+1) + diphosphate</text>
        <dbReference type="Rhea" id="RHEA:22508"/>
        <dbReference type="Rhea" id="RHEA-COMP:17339"/>
        <dbReference type="Rhea" id="RHEA-COMP:17340"/>
        <dbReference type="ChEBI" id="CHEBI:33019"/>
        <dbReference type="ChEBI" id="CHEBI:61560"/>
        <dbReference type="ChEBI" id="CHEBI:173112"/>
        <dbReference type="EC" id="2.7.7.49"/>
    </reaction>
</comment>